<reference evidence="2 3" key="1">
    <citation type="submission" date="2020-06" db="EMBL/GenBank/DDBJ databases">
        <title>Complete Genome Sequence of Salmonella phage SAP012.</title>
        <authorList>
            <person name="Shahin K."/>
            <person name="Soleimani-Delfan A."/>
            <person name="Barazandeh M."/>
            <person name="Komijani Majid."/>
            <person name="Bao H."/>
            <person name="Zhang L."/>
            <person name="Wang R."/>
        </authorList>
    </citation>
    <scope>NUCLEOTIDE SEQUENCE [LARGE SCALE GENOMIC DNA]</scope>
</reference>
<feature type="domain" description="DUF7609" evidence="1">
    <location>
        <begin position="30"/>
        <end position="113"/>
    </location>
</feature>
<sequence length="128" mass="13976">MSRELTPEELAGAMRTVESDVELPSRIRASSIVGNLIGLEVGKTFTLSQELPATYTIAELMEHSNTLKYKIRNGFNTSMRNAMKHSGKTYSMESAIVTYPSGRVFVQIVATCTGDADNPAPDSDDDEV</sequence>
<protein>
    <submittedName>
        <fullName evidence="2">Putative RecT family protein</fullName>
    </submittedName>
</protein>
<dbReference type="InterPro" id="IPR056028">
    <property type="entry name" value="DUF7609"/>
</dbReference>
<organism evidence="2 3">
    <name type="scientific">Salmonella phage SAP012</name>
    <dbReference type="NCBI Taxonomy" id="2742114"/>
    <lineage>
        <taxon>Viruses</taxon>
        <taxon>Duplodnaviria</taxon>
        <taxon>Heunggongvirae</taxon>
        <taxon>Uroviricota</taxon>
        <taxon>Caudoviricetes</taxon>
        <taxon>Casjensviridae</taxon>
        <taxon>Zhonglingvirus</taxon>
        <taxon>Zhonglingvirus SAP012</taxon>
    </lineage>
</organism>
<dbReference type="EMBL" id="LC553736">
    <property type="protein sequence ID" value="BCG45176.1"/>
    <property type="molecule type" value="Genomic_DNA"/>
</dbReference>
<name>A0A6J4EJ94_9CAUD</name>
<evidence type="ECO:0000313" key="2">
    <source>
        <dbReference type="EMBL" id="BCG45176.1"/>
    </source>
</evidence>
<dbReference type="Proteomes" id="UP000505247">
    <property type="component" value="Segment"/>
</dbReference>
<dbReference type="GeneID" id="62682365"/>
<evidence type="ECO:0000313" key="3">
    <source>
        <dbReference type="Proteomes" id="UP000505247"/>
    </source>
</evidence>
<dbReference type="RefSeq" id="YP_009999733.1">
    <property type="nucleotide sequence ID" value="NC_053008.1"/>
</dbReference>
<evidence type="ECO:0000259" key="1">
    <source>
        <dbReference type="Pfam" id="PF24582"/>
    </source>
</evidence>
<keyword evidence="3" id="KW-1185">Reference proteome</keyword>
<dbReference type="Pfam" id="PF24582">
    <property type="entry name" value="DUF7609"/>
    <property type="match status" value="1"/>
</dbReference>
<accession>A0A6J4EJ94</accession>
<dbReference type="KEGG" id="vg:62682365"/>
<proteinExistence type="predicted"/>